<dbReference type="Pfam" id="PF00440">
    <property type="entry name" value="TetR_N"/>
    <property type="match status" value="1"/>
</dbReference>
<dbReference type="InterPro" id="IPR036271">
    <property type="entry name" value="Tet_transcr_reg_TetR-rel_C_sf"/>
</dbReference>
<gene>
    <name evidence="6" type="ORF">J8C06_14670</name>
</gene>
<organism evidence="6 7">
    <name type="scientific">Chloracidobacterium validum</name>
    <dbReference type="NCBI Taxonomy" id="2821543"/>
    <lineage>
        <taxon>Bacteria</taxon>
        <taxon>Pseudomonadati</taxon>
        <taxon>Acidobacteriota</taxon>
        <taxon>Terriglobia</taxon>
        <taxon>Terriglobales</taxon>
        <taxon>Acidobacteriaceae</taxon>
        <taxon>Chloracidobacterium</taxon>
    </lineage>
</organism>
<dbReference type="SUPFAM" id="SSF46689">
    <property type="entry name" value="Homeodomain-like"/>
    <property type="match status" value="1"/>
</dbReference>
<evidence type="ECO:0000259" key="5">
    <source>
        <dbReference type="PROSITE" id="PS50977"/>
    </source>
</evidence>
<keyword evidence="3" id="KW-0804">Transcription</keyword>
<dbReference type="SUPFAM" id="SSF48498">
    <property type="entry name" value="Tetracyclin repressor-like, C-terminal domain"/>
    <property type="match status" value="1"/>
</dbReference>
<name>A0ABX8BC51_9BACT</name>
<feature type="domain" description="HTH tetR-type" evidence="5">
    <location>
        <begin position="12"/>
        <end position="72"/>
    </location>
</feature>
<dbReference type="PRINTS" id="PR00455">
    <property type="entry name" value="HTHTETR"/>
</dbReference>
<dbReference type="PANTHER" id="PTHR30055">
    <property type="entry name" value="HTH-TYPE TRANSCRIPTIONAL REGULATOR RUTR"/>
    <property type="match status" value="1"/>
</dbReference>
<evidence type="ECO:0000256" key="4">
    <source>
        <dbReference type="PROSITE-ProRule" id="PRU00335"/>
    </source>
</evidence>
<evidence type="ECO:0000313" key="7">
    <source>
        <dbReference type="Proteomes" id="UP000676506"/>
    </source>
</evidence>
<dbReference type="InterPro" id="IPR001647">
    <property type="entry name" value="HTH_TetR"/>
</dbReference>
<dbReference type="EMBL" id="CP072649">
    <property type="protein sequence ID" value="QUW04279.1"/>
    <property type="molecule type" value="Genomic_DNA"/>
</dbReference>
<sequence>MGVQERKTRYKANVRRLILDAARELFVTEGYQHTSLRKIAEKIEYAPATIYLHFRDKSELLDALLTETFTELDAKLRTLSQRETDSLTALRRGLRTYIEFGLTHPNHYLLAFVQNEAMFDGERKQHKLKHGPACFDNLRQAVLRAIADGYLVADDPEATAQALWSGIHGLTSLLITQPDFPFVAKRKLVDRLLSILIDGARRR</sequence>
<evidence type="ECO:0000313" key="6">
    <source>
        <dbReference type="EMBL" id="QUW04279.1"/>
    </source>
</evidence>
<keyword evidence="2 4" id="KW-0238">DNA-binding</keyword>
<feature type="DNA-binding region" description="H-T-H motif" evidence="4">
    <location>
        <begin position="35"/>
        <end position="54"/>
    </location>
</feature>
<proteinExistence type="predicted"/>
<protein>
    <submittedName>
        <fullName evidence="6">TetR/AcrR family transcriptional regulator</fullName>
    </submittedName>
</protein>
<evidence type="ECO:0000256" key="3">
    <source>
        <dbReference type="ARBA" id="ARBA00023163"/>
    </source>
</evidence>
<accession>A0ABX8BC51</accession>
<keyword evidence="1" id="KW-0805">Transcription regulation</keyword>
<evidence type="ECO:0000256" key="1">
    <source>
        <dbReference type="ARBA" id="ARBA00023015"/>
    </source>
</evidence>
<dbReference type="InterPro" id="IPR050109">
    <property type="entry name" value="HTH-type_TetR-like_transc_reg"/>
</dbReference>
<dbReference type="PROSITE" id="PS50977">
    <property type="entry name" value="HTH_TETR_2"/>
    <property type="match status" value="1"/>
</dbReference>
<dbReference type="Proteomes" id="UP000676506">
    <property type="component" value="Chromosome 2"/>
</dbReference>
<dbReference type="Pfam" id="PF13305">
    <property type="entry name" value="TetR_C_33"/>
    <property type="match status" value="1"/>
</dbReference>
<dbReference type="PANTHER" id="PTHR30055:SF212">
    <property type="entry name" value="TETR-FAMILY FAMILY TRANSCRIPTIONAL REGULATOR"/>
    <property type="match status" value="1"/>
</dbReference>
<reference evidence="6 7" key="1">
    <citation type="submission" date="2021-03" db="EMBL/GenBank/DDBJ databases">
        <title>Genomic and phenotypic characterization of Chloracidobacterium isolates provides evidence for multiple species.</title>
        <authorList>
            <person name="Saini M.K."/>
            <person name="Costas A.M.G."/>
            <person name="Tank M."/>
            <person name="Bryant D.A."/>
        </authorList>
    </citation>
    <scope>NUCLEOTIDE SEQUENCE [LARGE SCALE GENOMIC DNA]</scope>
    <source>
        <strain evidence="6 7">BV2-C</strain>
    </source>
</reference>
<dbReference type="InterPro" id="IPR009057">
    <property type="entry name" value="Homeodomain-like_sf"/>
</dbReference>
<dbReference type="RefSeq" id="WP_211430168.1">
    <property type="nucleotide sequence ID" value="NZ_CP072649.1"/>
</dbReference>
<keyword evidence="7" id="KW-1185">Reference proteome</keyword>
<evidence type="ECO:0000256" key="2">
    <source>
        <dbReference type="ARBA" id="ARBA00023125"/>
    </source>
</evidence>
<dbReference type="InterPro" id="IPR025996">
    <property type="entry name" value="MT1864/Rv1816-like_C"/>
</dbReference>
<dbReference type="Gene3D" id="1.10.357.10">
    <property type="entry name" value="Tetracycline Repressor, domain 2"/>
    <property type="match status" value="1"/>
</dbReference>